<organism evidence="1 2">
    <name type="scientific">Paraburkholderia caffeinitolerans</name>
    <dbReference type="NCBI Taxonomy" id="1723730"/>
    <lineage>
        <taxon>Bacteria</taxon>
        <taxon>Pseudomonadati</taxon>
        <taxon>Pseudomonadota</taxon>
        <taxon>Betaproteobacteria</taxon>
        <taxon>Burkholderiales</taxon>
        <taxon>Burkholderiaceae</taxon>
        <taxon>Paraburkholderia</taxon>
    </lineage>
</organism>
<dbReference type="SUPFAM" id="SSF53098">
    <property type="entry name" value="Ribonuclease H-like"/>
    <property type="match status" value="1"/>
</dbReference>
<reference evidence="1 2" key="1">
    <citation type="submission" date="2020-04" db="EMBL/GenBank/DDBJ databases">
        <authorList>
            <person name="De Canck E."/>
        </authorList>
    </citation>
    <scope>NUCLEOTIDE SEQUENCE [LARGE SCALE GENOMIC DNA]</scope>
    <source>
        <strain evidence="1 2">LMG 28688</strain>
    </source>
</reference>
<accession>A0A6J5FJY9</accession>
<keyword evidence="2" id="KW-1185">Reference proteome</keyword>
<evidence type="ECO:0000313" key="1">
    <source>
        <dbReference type="EMBL" id="CAB3781721.1"/>
    </source>
</evidence>
<name>A0A6J5FJY9_9BURK</name>
<proteinExistence type="predicted"/>
<sequence length="112" mass="12555">MHAWRSALLRWLADSRAVRNGWFPQSLKPAYCFFDNTQVDKDGILAPHIAQTLDRMRQVPIVLAVQDTTEFNLSHLQATERLGRGTGNHEQGFMMPSLLAITPRGLPLACLG</sequence>
<dbReference type="InterPro" id="IPR012337">
    <property type="entry name" value="RNaseH-like_sf"/>
</dbReference>
<gene>
    <name evidence="1" type="ORF">LMG28688_01289</name>
</gene>
<dbReference type="Proteomes" id="UP000494119">
    <property type="component" value="Unassembled WGS sequence"/>
</dbReference>
<dbReference type="EMBL" id="CADIKL010000005">
    <property type="protein sequence ID" value="CAB3781721.1"/>
    <property type="molecule type" value="Genomic_DNA"/>
</dbReference>
<protein>
    <submittedName>
        <fullName evidence="1">Uncharacterized protein</fullName>
    </submittedName>
</protein>
<dbReference type="Gene3D" id="3.90.350.10">
    <property type="entry name" value="Transposase Inhibitor Protein From Tn5, Chain A, domain 1"/>
    <property type="match status" value="1"/>
</dbReference>
<dbReference type="AlphaFoldDB" id="A0A6J5FJY9"/>
<evidence type="ECO:0000313" key="2">
    <source>
        <dbReference type="Proteomes" id="UP000494119"/>
    </source>
</evidence>